<sequence length="102" mass="10769">MVNGILCVDAIDPADGRMFELCEVWGQDDARSVTCMAEANARLIAAAPDLLAALEALLDGVADQSYCGRHCQLEVTDKDEAEYQAVRSQARAAIAKAKGAAA</sequence>
<keyword evidence="2" id="KW-1185">Reference proteome</keyword>
<gene>
    <name evidence="1" type="ORF">IAI61_17650</name>
</gene>
<dbReference type="Proteomes" id="UP001518989">
    <property type="component" value="Unassembled WGS sequence"/>
</dbReference>
<name>A0ABS3KVA3_9PROT</name>
<comment type="caution">
    <text evidence="1">The sequence shown here is derived from an EMBL/GenBank/DDBJ whole genome shotgun (WGS) entry which is preliminary data.</text>
</comment>
<dbReference type="RefSeq" id="WP_207419040.1">
    <property type="nucleotide sequence ID" value="NZ_CP061177.1"/>
</dbReference>
<accession>A0ABS3KVA3</accession>
<proteinExistence type="predicted"/>
<protein>
    <recommendedName>
        <fullName evidence="3">DUF982 domain-containing protein</fullName>
    </recommendedName>
</protein>
<reference evidence="1 2" key="1">
    <citation type="submission" date="2020-09" db="EMBL/GenBank/DDBJ databases">
        <title>Roseomonas.</title>
        <authorList>
            <person name="Zhu W."/>
        </authorList>
    </citation>
    <scope>NUCLEOTIDE SEQUENCE [LARGE SCALE GENOMIC DNA]</scope>
    <source>
        <strain evidence="1 2">573</strain>
    </source>
</reference>
<evidence type="ECO:0008006" key="3">
    <source>
        <dbReference type="Google" id="ProtNLM"/>
    </source>
</evidence>
<organism evidence="1 2">
    <name type="scientific">Roseomonas haemaphysalidis</name>
    <dbReference type="NCBI Taxonomy" id="2768162"/>
    <lineage>
        <taxon>Bacteria</taxon>
        <taxon>Pseudomonadati</taxon>
        <taxon>Pseudomonadota</taxon>
        <taxon>Alphaproteobacteria</taxon>
        <taxon>Acetobacterales</taxon>
        <taxon>Roseomonadaceae</taxon>
        <taxon>Roseomonas</taxon>
    </lineage>
</organism>
<dbReference type="EMBL" id="JACTNG010000010">
    <property type="protein sequence ID" value="MBO1080870.1"/>
    <property type="molecule type" value="Genomic_DNA"/>
</dbReference>
<evidence type="ECO:0000313" key="2">
    <source>
        <dbReference type="Proteomes" id="UP001518989"/>
    </source>
</evidence>
<evidence type="ECO:0000313" key="1">
    <source>
        <dbReference type="EMBL" id="MBO1080870.1"/>
    </source>
</evidence>